<sequence length="33" mass="4149">MRIHFGMLTEIVIHNKLHHLRWFDDLKNFELLM</sequence>
<dbReference type="Proteomes" id="UP001055439">
    <property type="component" value="Chromosome 1"/>
</dbReference>
<reference evidence="1" key="1">
    <citation type="submission" date="2022-05" db="EMBL/GenBank/DDBJ databases">
        <title>The Musa troglodytarum L. genome provides insights into the mechanism of non-climacteric behaviour and enrichment of carotenoids.</title>
        <authorList>
            <person name="Wang J."/>
        </authorList>
    </citation>
    <scope>NUCLEOTIDE SEQUENCE</scope>
    <source>
        <tissue evidence="1">Leaf</tissue>
    </source>
</reference>
<name>A0A9E7JBV2_9LILI</name>
<dbReference type="EMBL" id="CP097502">
    <property type="protein sequence ID" value="URD75420.1"/>
    <property type="molecule type" value="Genomic_DNA"/>
</dbReference>
<dbReference type="AlphaFoldDB" id="A0A9E7JBV2"/>
<protein>
    <submittedName>
        <fullName evidence="1">Uncharacterized protein</fullName>
    </submittedName>
</protein>
<keyword evidence="2" id="KW-1185">Reference proteome</keyword>
<accession>A0A9E7JBV2</accession>
<gene>
    <name evidence="1" type="ORF">MUK42_37398</name>
</gene>
<organism evidence="1 2">
    <name type="scientific">Musa troglodytarum</name>
    <name type="common">fe'i banana</name>
    <dbReference type="NCBI Taxonomy" id="320322"/>
    <lineage>
        <taxon>Eukaryota</taxon>
        <taxon>Viridiplantae</taxon>
        <taxon>Streptophyta</taxon>
        <taxon>Embryophyta</taxon>
        <taxon>Tracheophyta</taxon>
        <taxon>Spermatophyta</taxon>
        <taxon>Magnoliopsida</taxon>
        <taxon>Liliopsida</taxon>
        <taxon>Zingiberales</taxon>
        <taxon>Musaceae</taxon>
        <taxon>Musa</taxon>
    </lineage>
</organism>
<evidence type="ECO:0000313" key="1">
    <source>
        <dbReference type="EMBL" id="URD75420.1"/>
    </source>
</evidence>
<evidence type="ECO:0000313" key="2">
    <source>
        <dbReference type="Proteomes" id="UP001055439"/>
    </source>
</evidence>
<proteinExistence type="predicted"/>